<evidence type="ECO:0000313" key="2">
    <source>
        <dbReference type="Proteomes" id="UP000024332"/>
    </source>
</evidence>
<dbReference type="Proteomes" id="UP000024332">
    <property type="component" value="Unassembled WGS sequence"/>
</dbReference>
<proteinExistence type="predicted"/>
<sequence length="60" mass="6954">MEHIHRTSVNECPVCNKQIKAGTIQAVMKHASMCKDQQHMEFVGKIRYILERKEVVVENS</sequence>
<protein>
    <submittedName>
        <fullName evidence="1">Uncharacterized protein</fullName>
    </submittedName>
</protein>
<accession>A0A031LUJ2</accession>
<comment type="caution">
    <text evidence="1">The sequence shown here is derived from an EMBL/GenBank/DDBJ whole genome shotgun (WGS) entry which is preliminary data.</text>
</comment>
<keyword evidence="2" id="KW-1185">Reference proteome</keyword>
<gene>
    <name evidence="1" type="ORF">CM19_01410</name>
</gene>
<reference evidence="1 2" key="1">
    <citation type="submission" date="2014-03" db="EMBL/GenBank/DDBJ databases">
        <title>Draft genome sequence of the novel thermoacidophilic archaea Acidianus copahuensis ALE1 strain, isolated from Copahue volcanic area in Neuquen Argentina.</title>
        <authorList>
            <person name="Urbieta M.S."/>
            <person name="Rascovan N."/>
            <person name="Castro C."/>
            <person name="Revale S."/>
            <person name="Giaveno M.A."/>
            <person name="Vazquez M.P."/>
            <person name="Donati E.R."/>
        </authorList>
    </citation>
    <scope>NUCLEOTIDE SEQUENCE [LARGE SCALE GENOMIC DNA]</scope>
    <source>
        <strain evidence="1 2">ALE1</strain>
    </source>
</reference>
<name>A0A031LUJ2_9CREN</name>
<evidence type="ECO:0000313" key="1">
    <source>
        <dbReference type="EMBL" id="EZQ11440.1"/>
    </source>
</evidence>
<dbReference type="EMBL" id="JFZT01000015">
    <property type="protein sequence ID" value="EZQ11440.1"/>
    <property type="molecule type" value="Genomic_DNA"/>
</dbReference>
<dbReference type="RefSeq" id="WP_048098616.1">
    <property type="nucleotide sequence ID" value="NZ_JFZT01000015.1"/>
</dbReference>
<organism evidence="1 2">
    <name type="scientific">Candidatus Acidianus copahuensis</name>
    <dbReference type="NCBI Taxonomy" id="1160895"/>
    <lineage>
        <taxon>Archaea</taxon>
        <taxon>Thermoproteota</taxon>
        <taxon>Thermoprotei</taxon>
        <taxon>Sulfolobales</taxon>
        <taxon>Sulfolobaceae</taxon>
        <taxon>Acidianus</taxon>
    </lineage>
</organism>
<dbReference type="AlphaFoldDB" id="A0A031LUJ2"/>